<dbReference type="OrthoDB" id="5372935at2759"/>
<evidence type="ECO:0000313" key="2">
    <source>
        <dbReference type="Proteomes" id="UP000192596"/>
    </source>
</evidence>
<evidence type="ECO:0008006" key="3">
    <source>
        <dbReference type="Google" id="ProtNLM"/>
    </source>
</evidence>
<protein>
    <recommendedName>
        <fullName evidence="3">F-box domain-containing protein</fullName>
    </recommendedName>
</protein>
<dbReference type="AlphaFoldDB" id="A0A1V8T1X0"/>
<comment type="caution">
    <text evidence="1">The sequence shown here is derived from an EMBL/GenBank/DDBJ whole genome shotgun (WGS) entry which is preliminary data.</text>
</comment>
<organism evidence="1 2">
    <name type="scientific">Cryoendolithus antarcticus</name>
    <dbReference type="NCBI Taxonomy" id="1507870"/>
    <lineage>
        <taxon>Eukaryota</taxon>
        <taxon>Fungi</taxon>
        <taxon>Dikarya</taxon>
        <taxon>Ascomycota</taxon>
        <taxon>Pezizomycotina</taxon>
        <taxon>Dothideomycetes</taxon>
        <taxon>Dothideomycetidae</taxon>
        <taxon>Cladosporiales</taxon>
        <taxon>Cladosporiaceae</taxon>
        <taxon>Cryoendolithus</taxon>
    </lineage>
</organism>
<name>A0A1V8T1X0_9PEZI</name>
<dbReference type="InParanoid" id="A0A1V8T1X0"/>
<dbReference type="Proteomes" id="UP000192596">
    <property type="component" value="Unassembled WGS sequence"/>
</dbReference>
<gene>
    <name evidence="1" type="ORF">B0A48_09072</name>
</gene>
<reference evidence="2" key="1">
    <citation type="submission" date="2017-03" db="EMBL/GenBank/DDBJ databases">
        <title>Genomes of endolithic fungi from Antarctica.</title>
        <authorList>
            <person name="Coleine C."/>
            <person name="Masonjones S."/>
            <person name="Stajich J.E."/>
        </authorList>
    </citation>
    <scope>NUCLEOTIDE SEQUENCE [LARGE SCALE GENOMIC DNA]</scope>
    <source>
        <strain evidence="2">CCFEE 5527</strain>
    </source>
</reference>
<dbReference type="EMBL" id="NAJO01000019">
    <property type="protein sequence ID" value="OQO05304.1"/>
    <property type="molecule type" value="Genomic_DNA"/>
</dbReference>
<sequence length="191" mass="22019">MRLRSRITTSELRDRNVQYDRGLLTYENCGTPKLSNLAVQRNTVTPGSNSKNAKRNLIKALPQADDNQTFSHLLDLPPEVRVFIYEFYFANFFAEHIHIPTNPPLADVSQLLRKEVTPIFYSMCTFRVALTAPSSKHCRLHPRSAFFFGTLEPAMLKRIKSLCIYIRNAADDSYYEEDQIVQLEQGMDAVW</sequence>
<keyword evidence="2" id="KW-1185">Reference proteome</keyword>
<accession>A0A1V8T1X0</accession>
<proteinExistence type="predicted"/>
<evidence type="ECO:0000313" key="1">
    <source>
        <dbReference type="EMBL" id="OQO05304.1"/>
    </source>
</evidence>